<evidence type="ECO:0000256" key="4">
    <source>
        <dbReference type="SAM" id="Phobius"/>
    </source>
</evidence>
<dbReference type="PANTHER" id="PTHR44688">
    <property type="entry name" value="DNA-BINDING TRANSCRIPTIONAL ACTIVATOR DEVR_DOSR"/>
    <property type="match status" value="1"/>
</dbReference>
<evidence type="ECO:0000313" key="6">
    <source>
        <dbReference type="EMBL" id="MFD0946653.1"/>
    </source>
</evidence>
<proteinExistence type="predicted"/>
<dbReference type="SMART" id="SM00421">
    <property type="entry name" value="HTH_LUXR"/>
    <property type="match status" value="1"/>
</dbReference>
<evidence type="ECO:0000256" key="3">
    <source>
        <dbReference type="ARBA" id="ARBA00023163"/>
    </source>
</evidence>
<dbReference type="SUPFAM" id="SSF46894">
    <property type="entry name" value="C-terminal effector domain of the bipartite response regulators"/>
    <property type="match status" value="1"/>
</dbReference>
<evidence type="ECO:0000256" key="1">
    <source>
        <dbReference type="ARBA" id="ARBA00023015"/>
    </source>
</evidence>
<dbReference type="InterPro" id="IPR016032">
    <property type="entry name" value="Sig_transdc_resp-reg_C-effctor"/>
</dbReference>
<organism evidence="6 7">
    <name type="scientific">Sphingomonas canadensis</name>
    <dbReference type="NCBI Taxonomy" id="1219257"/>
    <lineage>
        <taxon>Bacteria</taxon>
        <taxon>Pseudomonadati</taxon>
        <taxon>Pseudomonadota</taxon>
        <taxon>Alphaproteobacteria</taxon>
        <taxon>Sphingomonadales</taxon>
        <taxon>Sphingomonadaceae</taxon>
        <taxon>Sphingomonas</taxon>
    </lineage>
</organism>
<name>A0ABW3H950_9SPHN</name>
<accession>A0ABW3H950</accession>
<dbReference type="EMBL" id="JBHTJG010000004">
    <property type="protein sequence ID" value="MFD0946653.1"/>
    <property type="molecule type" value="Genomic_DNA"/>
</dbReference>
<feature type="domain" description="HTH luxR-type" evidence="5">
    <location>
        <begin position="69"/>
        <end position="134"/>
    </location>
</feature>
<dbReference type="RefSeq" id="WP_264944275.1">
    <property type="nucleotide sequence ID" value="NZ_JAPDRA010000004.1"/>
</dbReference>
<keyword evidence="1" id="KW-0805">Transcription regulation</keyword>
<keyword evidence="4" id="KW-1133">Transmembrane helix</keyword>
<keyword evidence="4" id="KW-0812">Transmembrane</keyword>
<dbReference type="PRINTS" id="PR00038">
    <property type="entry name" value="HTHLUXR"/>
</dbReference>
<dbReference type="PANTHER" id="PTHR44688:SF16">
    <property type="entry name" value="DNA-BINDING TRANSCRIPTIONAL ACTIVATOR DEVR_DOSR"/>
    <property type="match status" value="1"/>
</dbReference>
<evidence type="ECO:0000259" key="5">
    <source>
        <dbReference type="PROSITE" id="PS50043"/>
    </source>
</evidence>
<evidence type="ECO:0000256" key="2">
    <source>
        <dbReference type="ARBA" id="ARBA00023125"/>
    </source>
</evidence>
<evidence type="ECO:0000313" key="7">
    <source>
        <dbReference type="Proteomes" id="UP001596977"/>
    </source>
</evidence>
<keyword evidence="2" id="KW-0238">DNA-binding</keyword>
<keyword evidence="3" id="KW-0804">Transcription</keyword>
<dbReference type="Pfam" id="PF00196">
    <property type="entry name" value="GerE"/>
    <property type="match status" value="1"/>
</dbReference>
<dbReference type="CDD" id="cd06170">
    <property type="entry name" value="LuxR_C_like"/>
    <property type="match status" value="1"/>
</dbReference>
<dbReference type="Gene3D" id="1.10.10.10">
    <property type="entry name" value="Winged helix-like DNA-binding domain superfamily/Winged helix DNA-binding domain"/>
    <property type="match status" value="1"/>
</dbReference>
<reference evidence="7" key="1">
    <citation type="journal article" date="2019" name="Int. J. Syst. Evol. Microbiol.">
        <title>The Global Catalogue of Microorganisms (GCM) 10K type strain sequencing project: providing services to taxonomists for standard genome sequencing and annotation.</title>
        <authorList>
            <consortium name="The Broad Institute Genomics Platform"/>
            <consortium name="The Broad Institute Genome Sequencing Center for Infectious Disease"/>
            <person name="Wu L."/>
            <person name="Ma J."/>
        </authorList>
    </citation>
    <scope>NUCLEOTIDE SEQUENCE [LARGE SCALE GENOMIC DNA]</scope>
    <source>
        <strain evidence="7">CCUG 62982</strain>
    </source>
</reference>
<gene>
    <name evidence="6" type="ORF">ACFQ1E_09910</name>
</gene>
<dbReference type="InterPro" id="IPR000792">
    <property type="entry name" value="Tscrpt_reg_LuxR_C"/>
</dbReference>
<sequence>MWRHLVAYALLLALGTALLQWLDYRWMVRSHSTGFYLFLVAAGFLALGMVIGMRVLAPRTRPPFDGNPAAVESLGISTRELAVLRELAAGRSNREIADALRISPNTVKTHVARLYEKLGASRRTDAVARARELGIVV</sequence>
<dbReference type="PROSITE" id="PS00622">
    <property type="entry name" value="HTH_LUXR_1"/>
    <property type="match status" value="1"/>
</dbReference>
<dbReference type="InterPro" id="IPR036388">
    <property type="entry name" value="WH-like_DNA-bd_sf"/>
</dbReference>
<keyword evidence="7" id="KW-1185">Reference proteome</keyword>
<keyword evidence="4" id="KW-0472">Membrane</keyword>
<feature type="transmembrane region" description="Helical" evidence="4">
    <location>
        <begin position="35"/>
        <end position="57"/>
    </location>
</feature>
<comment type="caution">
    <text evidence="6">The sequence shown here is derived from an EMBL/GenBank/DDBJ whole genome shotgun (WGS) entry which is preliminary data.</text>
</comment>
<dbReference type="Proteomes" id="UP001596977">
    <property type="component" value="Unassembled WGS sequence"/>
</dbReference>
<dbReference type="PROSITE" id="PS50043">
    <property type="entry name" value="HTH_LUXR_2"/>
    <property type="match status" value="1"/>
</dbReference>
<protein>
    <submittedName>
        <fullName evidence="6">Response regulator transcription factor</fullName>
    </submittedName>
</protein>